<evidence type="ECO:0000256" key="1">
    <source>
        <dbReference type="SAM" id="Phobius"/>
    </source>
</evidence>
<dbReference type="EMBL" id="AMZH03000254">
    <property type="protein sequence ID" value="RRT84679.1"/>
    <property type="molecule type" value="Genomic_DNA"/>
</dbReference>
<organism evidence="2 3">
    <name type="scientific">Ensete ventricosum</name>
    <name type="common">Abyssinian banana</name>
    <name type="synonym">Musa ensete</name>
    <dbReference type="NCBI Taxonomy" id="4639"/>
    <lineage>
        <taxon>Eukaryota</taxon>
        <taxon>Viridiplantae</taxon>
        <taxon>Streptophyta</taxon>
        <taxon>Embryophyta</taxon>
        <taxon>Tracheophyta</taxon>
        <taxon>Spermatophyta</taxon>
        <taxon>Magnoliopsida</taxon>
        <taxon>Liliopsida</taxon>
        <taxon>Zingiberales</taxon>
        <taxon>Musaceae</taxon>
        <taxon>Ensete</taxon>
    </lineage>
</organism>
<evidence type="ECO:0000313" key="2">
    <source>
        <dbReference type="EMBL" id="RRT84679.1"/>
    </source>
</evidence>
<gene>
    <name evidence="2" type="ORF">B296_00013684</name>
</gene>
<protein>
    <submittedName>
        <fullName evidence="2">Uncharacterized protein</fullName>
    </submittedName>
</protein>
<dbReference type="Proteomes" id="UP000287651">
    <property type="component" value="Unassembled WGS sequence"/>
</dbReference>
<name>A0A427B861_ENSVE</name>
<reference evidence="2 3" key="1">
    <citation type="journal article" date="2014" name="Agronomy (Basel)">
        <title>A Draft Genome Sequence for Ensete ventricosum, the Drought-Tolerant Tree Against Hunger.</title>
        <authorList>
            <person name="Harrison J."/>
            <person name="Moore K.A."/>
            <person name="Paszkiewicz K."/>
            <person name="Jones T."/>
            <person name="Grant M."/>
            <person name="Ambacheew D."/>
            <person name="Muzemil S."/>
            <person name="Studholme D.J."/>
        </authorList>
    </citation>
    <scope>NUCLEOTIDE SEQUENCE [LARGE SCALE GENOMIC DNA]</scope>
</reference>
<sequence>MHLVARLVNHHHYHSSMVKAQDNVVIALLNLSISAHEVLMCTLGILDTIAFCLLFLIAAQYVVVTLYISASTLLFFLTLTPLLSPARTLTITSAPSTSLMSPIALSMSLFIKFSSVTIAFPLVVLHPPTTRSTRMLMSSTTRALVGNDNGVSLRGKSKAEALL</sequence>
<feature type="transmembrane region" description="Helical" evidence="1">
    <location>
        <begin position="53"/>
        <end position="79"/>
    </location>
</feature>
<comment type="caution">
    <text evidence="2">The sequence shown here is derived from an EMBL/GenBank/DDBJ whole genome shotgun (WGS) entry which is preliminary data.</text>
</comment>
<keyword evidence="1" id="KW-0472">Membrane</keyword>
<keyword evidence="1" id="KW-0812">Transmembrane</keyword>
<accession>A0A427B861</accession>
<keyword evidence="1" id="KW-1133">Transmembrane helix</keyword>
<proteinExistence type="predicted"/>
<dbReference type="AlphaFoldDB" id="A0A427B861"/>
<feature type="transmembrane region" description="Helical" evidence="1">
    <location>
        <begin position="24"/>
        <end position="46"/>
    </location>
</feature>
<evidence type="ECO:0000313" key="3">
    <source>
        <dbReference type="Proteomes" id="UP000287651"/>
    </source>
</evidence>
<feature type="transmembrane region" description="Helical" evidence="1">
    <location>
        <begin position="99"/>
        <end position="125"/>
    </location>
</feature>